<evidence type="ECO:0000313" key="2">
    <source>
        <dbReference type="Proteomes" id="UP000054477"/>
    </source>
</evidence>
<reference evidence="1 2" key="1">
    <citation type="submission" date="2014-04" db="EMBL/GenBank/DDBJ databases">
        <authorList>
            <consortium name="DOE Joint Genome Institute"/>
            <person name="Kuo A."/>
            <person name="Kohler A."/>
            <person name="Nagy L.G."/>
            <person name="Floudas D."/>
            <person name="Copeland A."/>
            <person name="Barry K.W."/>
            <person name="Cichocki N."/>
            <person name="Veneault-Fourrey C."/>
            <person name="LaButti K."/>
            <person name="Lindquist E.A."/>
            <person name="Lipzen A."/>
            <person name="Lundell T."/>
            <person name="Morin E."/>
            <person name="Murat C."/>
            <person name="Sun H."/>
            <person name="Tunlid A."/>
            <person name="Henrissat B."/>
            <person name="Grigoriev I.V."/>
            <person name="Hibbett D.S."/>
            <person name="Martin F."/>
            <person name="Nordberg H.P."/>
            <person name="Cantor M.N."/>
            <person name="Hua S.X."/>
        </authorList>
    </citation>
    <scope>NUCLEOTIDE SEQUENCE [LARGE SCALE GENOMIC DNA]</scope>
    <source>
        <strain evidence="1 2">LaAM-08-1</strain>
    </source>
</reference>
<accession>A0A0C9X3Z3</accession>
<reference evidence="2" key="2">
    <citation type="submission" date="2015-01" db="EMBL/GenBank/DDBJ databases">
        <title>Evolutionary Origins and Diversification of the Mycorrhizal Mutualists.</title>
        <authorList>
            <consortium name="DOE Joint Genome Institute"/>
            <consortium name="Mycorrhizal Genomics Consortium"/>
            <person name="Kohler A."/>
            <person name="Kuo A."/>
            <person name="Nagy L.G."/>
            <person name="Floudas D."/>
            <person name="Copeland A."/>
            <person name="Barry K.W."/>
            <person name="Cichocki N."/>
            <person name="Veneault-Fourrey C."/>
            <person name="LaButti K."/>
            <person name="Lindquist E.A."/>
            <person name="Lipzen A."/>
            <person name="Lundell T."/>
            <person name="Morin E."/>
            <person name="Murat C."/>
            <person name="Riley R."/>
            <person name="Ohm R."/>
            <person name="Sun H."/>
            <person name="Tunlid A."/>
            <person name="Henrissat B."/>
            <person name="Grigoriev I.V."/>
            <person name="Hibbett D.S."/>
            <person name="Martin F."/>
        </authorList>
    </citation>
    <scope>NUCLEOTIDE SEQUENCE [LARGE SCALE GENOMIC DNA]</scope>
    <source>
        <strain evidence="2">LaAM-08-1</strain>
    </source>
</reference>
<sequence length="57" mass="6329">KNRLSTLMERSEPSPSCNPVKWCHSSPTGLDPVWFHVSTSIPGSITHPGKSCGYFQR</sequence>
<dbReference type="Proteomes" id="UP000054477">
    <property type="component" value="Unassembled WGS sequence"/>
</dbReference>
<organism evidence="1 2">
    <name type="scientific">Laccaria amethystina LaAM-08-1</name>
    <dbReference type="NCBI Taxonomy" id="1095629"/>
    <lineage>
        <taxon>Eukaryota</taxon>
        <taxon>Fungi</taxon>
        <taxon>Dikarya</taxon>
        <taxon>Basidiomycota</taxon>
        <taxon>Agaricomycotina</taxon>
        <taxon>Agaricomycetes</taxon>
        <taxon>Agaricomycetidae</taxon>
        <taxon>Agaricales</taxon>
        <taxon>Agaricineae</taxon>
        <taxon>Hydnangiaceae</taxon>
        <taxon>Laccaria</taxon>
    </lineage>
</organism>
<gene>
    <name evidence="1" type="ORF">K443DRAFT_623135</name>
</gene>
<proteinExistence type="predicted"/>
<dbReference type="AlphaFoldDB" id="A0A0C9X3Z3"/>
<feature type="non-terminal residue" evidence="1">
    <location>
        <position position="1"/>
    </location>
</feature>
<dbReference type="HOGENOM" id="CLU_3002017_0_0_1"/>
<feature type="non-terminal residue" evidence="1">
    <location>
        <position position="57"/>
    </location>
</feature>
<dbReference type="EMBL" id="KN838640">
    <property type="protein sequence ID" value="KIJ99750.1"/>
    <property type="molecule type" value="Genomic_DNA"/>
</dbReference>
<evidence type="ECO:0000313" key="1">
    <source>
        <dbReference type="EMBL" id="KIJ99750.1"/>
    </source>
</evidence>
<keyword evidence="2" id="KW-1185">Reference proteome</keyword>
<name>A0A0C9X3Z3_9AGAR</name>
<protein>
    <submittedName>
        <fullName evidence="1">Uncharacterized protein</fullName>
    </submittedName>
</protein>